<feature type="transmembrane region" description="Helical" evidence="1">
    <location>
        <begin position="12"/>
        <end position="33"/>
    </location>
</feature>
<dbReference type="EMBL" id="JASMRN010000006">
    <property type="protein sequence ID" value="MEZ7515371.1"/>
    <property type="molecule type" value="Genomic_DNA"/>
</dbReference>
<sequence length="258" mass="30709">METVEIITGYWVILFLFYLFIVGRLFFIITPILSIYYFEEKIEWNEKINPEKLKIYLILFLLASFLIWFSYQPLIKPKSLFDIWSTFIVGTVGLAGICFFIENKIRTPSKKYLNNCSNEINDIQLVSNVINEQNNILLEDVKKINSSFAFTNEEIKRKYLEALENKLFDCELSVFKTFILLEEPIDKIIWKPVADSGHKNRQMLFDYINDLFHNQVLTKDRNESVTMINKYFEFNEIGHPKKEKEVYSKLIGDWMKKK</sequence>
<name>A0ABV4KF37_9FLAO</name>
<keyword evidence="1" id="KW-1133">Transmembrane helix</keyword>
<evidence type="ECO:0000313" key="3">
    <source>
        <dbReference type="Proteomes" id="UP001568894"/>
    </source>
</evidence>
<dbReference type="Proteomes" id="UP001568894">
    <property type="component" value="Unassembled WGS sequence"/>
</dbReference>
<proteinExistence type="predicted"/>
<evidence type="ECO:0000256" key="1">
    <source>
        <dbReference type="SAM" id="Phobius"/>
    </source>
</evidence>
<accession>A0ABV4KF37</accession>
<keyword evidence="3" id="KW-1185">Reference proteome</keyword>
<protein>
    <recommendedName>
        <fullName evidence="4">DUF4760 domain-containing protein</fullName>
    </recommendedName>
</protein>
<feature type="transmembrane region" description="Helical" evidence="1">
    <location>
        <begin position="53"/>
        <end position="71"/>
    </location>
</feature>
<organism evidence="2 3">
    <name type="scientific">Flavobacterium frigidarium</name>
    <dbReference type="NCBI Taxonomy" id="99286"/>
    <lineage>
        <taxon>Bacteria</taxon>
        <taxon>Pseudomonadati</taxon>
        <taxon>Bacteroidota</taxon>
        <taxon>Flavobacteriia</taxon>
        <taxon>Flavobacteriales</taxon>
        <taxon>Flavobacteriaceae</taxon>
        <taxon>Flavobacterium</taxon>
    </lineage>
</organism>
<keyword evidence="1" id="KW-0472">Membrane</keyword>
<evidence type="ECO:0000313" key="2">
    <source>
        <dbReference type="EMBL" id="MEZ7515371.1"/>
    </source>
</evidence>
<reference evidence="2 3" key="1">
    <citation type="submission" date="2023-05" db="EMBL/GenBank/DDBJ databases">
        <title>Adaptations of aquatic viruses from atmosphere-close ecosystems of the Central Arctic Ocean.</title>
        <authorList>
            <person name="Rahlff J."/>
            <person name="Holmfeldt K."/>
        </authorList>
    </citation>
    <scope>NUCLEOTIDE SEQUENCE [LARGE SCALE GENOMIC DNA]</scope>
    <source>
        <strain evidence="2 3">Arc14</strain>
    </source>
</reference>
<evidence type="ECO:0008006" key="4">
    <source>
        <dbReference type="Google" id="ProtNLM"/>
    </source>
</evidence>
<feature type="transmembrane region" description="Helical" evidence="1">
    <location>
        <begin position="83"/>
        <end position="101"/>
    </location>
</feature>
<gene>
    <name evidence="2" type="ORF">QO192_08775</name>
</gene>
<dbReference type="RefSeq" id="WP_371569787.1">
    <property type="nucleotide sequence ID" value="NZ_JASMRN010000006.1"/>
</dbReference>
<keyword evidence="1" id="KW-0812">Transmembrane</keyword>
<comment type="caution">
    <text evidence="2">The sequence shown here is derived from an EMBL/GenBank/DDBJ whole genome shotgun (WGS) entry which is preliminary data.</text>
</comment>